<protein>
    <submittedName>
        <fullName evidence="1">DUF2913 family protein</fullName>
    </submittedName>
</protein>
<dbReference type="Pfam" id="PF11140">
    <property type="entry name" value="DUF2913"/>
    <property type="match status" value="1"/>
</dbReference>
<accession>A0ABV0FU92</accession>
<gene>
    <name evidence="1" type="ORF">ABHN84_19265</name>
</gene>
<dbReference type="InterPro" id="IPR021316">
    <property type="entry name" value="DUF2913"/>
</dbReference>
<sequence>MTQYYETLKDVCENALLNMYLEVSSNNRFTPIEKRTQIIKKFIKPKLKMSKYKVIKPELKRLALVKATISLESELHKLLTNMLEYKRKGDAEALLFDFLGNIHVWTGLMIQVANKFTVAEPGNVYLLEDETFSKLDKDGHYIKPINLFVYLDTDNDLNTVLSQIQQDERFNISVSERFDTHAKLNVLPVNELQ</sequence>
<evidence type="ECO:0000313" key="2">
    <source>
        <dbReference type="Proteomes" id="UP001477278"/>
    </source>
</evidence>
<organism evidence="1 2">
    <name type="scientific">Shewanella vesiculosa</name>
    <dbReference type="NCBI Taxonomy" id="518738"/>
    <lineage>
        <taxon>Bacteria</taxon>
        <taxon>Pseudomonadati</taxon>
        <taxon>Pseudomonadota</taxon>
        <taxon>Gammaproteobacteria</taxon>
        <taxon>Alteromonadales</taxon>
        <taxon>Shewanellaceae</taxon>
        <taxon>Shewanella</taxon>
    </lineage>
</organism>
<name>A0ABV0FU92_9GAMM</name>
<reference evidence="1 2" key="1">
    <citation type="submission" date="2024-05" db="EMBL/GenBank/DDBJ databases">
        <title>Genome sequencing of Marine Estuary Bacteria, Shewanella vesiculosa and S. baltica, and Pseudomonas syringae.</title>
        <authorList>
            <person name="Gurung A."/>
            <person name="Maclea K.S."/>
        </authorList>
    </citation>
    <scope>NUCLEOTIDE SEQUENCE [LARGE SCALE GENOMIC DNA]</scope>
    <source>
        <strain evidence="1 2">1A</strain>
    </source>
</reference>
<dbReference type="Proteomes" id="UP001477278">
    <property type="component" value="Unassembled WGS sequence"/>
</dbReference>
<proteinExistence type="predicted"/>
<dbReference type="EMBL" id="JBDPZN010000013">
    <property type="protein sequence ID" value="MEO3684409.1"/>
    <property type="molecule type" value="Genomic_DNA"/>
</dbReference>
<comment type="caution">
    <text evidence="1">The sequence shown here is derived from an EMBL/GenBank/DDBJ whole genome shotgun (WGS) entry which is preliminary data.</text>
</comment>
<keyword evidence="2" id="KW-1185">Reference proteome</keyword>
<evidence type="ECO:0000313" key="1">
    <source>
        <dbReference type="EMBL" id="MEO3684409.1"/>
    </source>
</evidence>
<dbReference type="RefSeq" id="WP_347690896.1">
    <property type="nucleotide sequence ID" value="NZ_JBDPZN010000013.1"/>
</dbReference>